<organism evidence="13 14">
    <name type="scientific">Arenicella chitinivorans</name>
    <dbReference type="NCBI Taxonomy" id="1329800"/>
    <lineage>
        <taxon>Bacteria</taxon>
        <taxon>Pseudomonadati</taxon>
        <taxon>Pseudomonadota</taxon>
        <taxon>Gammaproteobacteria</taxon>
        <taxon>Arenicellales</taxon>
        <taxon>Arenicellaceae</taxon>
        <taxon>Arenicella</taxon>
    </lineage>
</organism>
<dbReference type="GO" id="GO:1990817">
    <property type="term" value="F:poly(A) RNA polymerase activity"/>
    <property type="evidence" value="ECO:0007669"/>
    <property type="project" value="UniProtKB-UniRule"/>
</dbReference>
<dbReference type="Pfam" id="PF12627">
    <property type="entry name" value="PolyA_pol_RNAbd"/>
    <property type="match status" value="1"/>
</dbReference>
<dbReference type="PANTHER" id="PTHR43051:SF1">
    <property type="entry name" value="POLYNUCLEOTIDE ADENYLYLTRANSFERASE FAMILY PROTEIN"/>
    <property type="match status" value="1"/>
</dbReference>
<feature type="domain" description="tRNA nucleotidyltransferase/poly(A) polymerase RNA and SrmB- binding" evidence="12">
    <location>
        <begin position="191"/>
        <end position="251"/>
    </location>
</feature>
<evidence type="ECO:0000313" key="14">
    <source>
        <dbReference type="Proteomes" id="UP000614811"/>
    </source>
</evidence>
<keyword evidence="5 7" id="KW-0694">RNA-binding</keyword>
<evidence type="ECO:0000256" key="3">
    <source>
        <dbReference type="ARBA" id="ARBA00022741"/>
    </source>
</evidence>
<dbReference type="EMBL" id="BMXA01000001">
    <property type="protein sequence ID" value="GGZ99143.1"/>
    <property type="molecule type" value="Genomic_DNA"/>
</dbReference>
<dbReference type="InterPro" id="IPR032828">
    <property type="entry name" value="PolyA_RNA-bd"/>
</dbReference>
<dbReference type="InterPro" id="IPR010206">
    <property type="entry name" value="PolA_pol_I"/>
</dbReference>
<dbReference type="InterPro" id="IPR002646">
    <property type="entry name" value="PolA_pol_head_dom"/>
</dbReference>
<dbReference type="InterPro" id="IPR025866">
    <property type="entry name" value="PolyA_pol_arg_C_dom"/>
</dbReference>
<dbReference type="Proteomes" id="UP000614811">
    <property type="component" value="Unassembled WGS sequence"/>
</dbReference>
<keyword evidence="6 7" id="KW-0804">Transcription</keyword>
<feature type="domain" description="Polymerase A arginine-rich C-terminal" evidence="11">
    <location>
        <begin position="304"/>
        <end position="413"/>
    </location>
</feature>
<dbReference type="AlphaFoldDB" id="A0A918RJ91"/>
<evidence type="ECO:0000256" key="8">
    <source>
        <dbReference type="RuleBase" id="RU003953"/>
    </source>
</evidence>
<evidence type="ECO:0000313" key="13">
    <source>
        <dbReference type="EMBL" id="GGZ99143.1"/>
    </source>
</evidence>
<feature type="region of interest" description="Disordered" evidence="9">
    <location>
        <begin position="445"/>
        <end position="564"/>
    </location>
</feature>
<feature type="compositionally biased region" description="Basic residues" evidence="9">
    <location>
        <begin position="500"/>
        <end position="511"/>
    </location>
</feature>
<comment type="similarity">
    <text evidence="7 8">Belongs to the tRNA nucleotidyltransferase/poly(A) polymerase family.</text>
</comment>
<feature type="active site" evidence="7">
    <location>
        <position position="133"/>
    </location>
</feature>
<feature type="compositionally biased region" description="Basic residues" evidence="9">
    <location>
        <begin position="456"/>
        <end position="478"/>
    </location>
</feature>
<sequence>MPAVEAGIDNQDISEKALHVVQELQDAGFQAYLVGGCVRDLIIGTKPKDFDIATDATPEQVKKAFGRNARIIGRRFKIVHVRFGYEVLEVATFRADASDRDGVSSHEMSEGDQGQLLRDNVYGSIEEDVVRRDFTANSLYYDSVNQEILDFMGGIEDIRAKKLVSIGEPEQRFTEDPVRMLRVIRFAAKLGFDMEPEAMQMIENQGKLLSHVSSARLFEEVLKLFHGGAAYDTYLLLRKYGLFKYLFPFTDTMVVDGVEGMPERALQNTDRRVREGKPVIPAFLFACMMWDPVKADAQVLMDDGASESHAWRVAMNDALRDQNQYVAVPRRLADIILDIWNIHFRLIKRNPRMVKASLNNRRFRAAYDFLLLRTLVHEVDEEISEWWTRVQEVDADERDEMIAEVGKIYKQQRQPQQGNEEPNFNSVNYNVSTSDYEGVYVGGVDDGFGNGAKPKPQQRRGGKKKTGTRRGKKAKRNARSNGGDLNGGAGNARTQTEGGRRRKKRAKKATRRGPGAGRRASAGDQRYVDARPADEFGVTSSGASKKKVKVRRKRKLSVDDSPHF</sequence>
<feature type="active site" evidence="7">
    <location>
        <position position="51"/>
    </location>
</feature>
<proteinExistence type="inferred from homology"/>
<evidence type="ECO:0000256" key="9">
    <source>
        <dbReference type="SAM" id="MobiDB-lite"/>
    </source>
</evidence>
<evidence type="ECO:0000256" key="7">
    <source>
        <dbReference type="HAMAP-Rule" id="MF_00957"/>
    </source>
</evidence>
<dbReference type="GO" id="GO:0003723">
    <property type="term" value="F:RNA binding"/>
    <property type="evidence" value="ECO:0007669"/>
    <property type="project" value="UniProtKB-UniRule"/>
</dbReference>
<keyword evidence="2 7" id="KW-0808">Transferase</keyword>
<feature type="active site" evidence="7">
    <location>
        <position position="49"/>
    </location>
</feature>
<evidence type="ECO:0000256" key="5">
    <source>
        <dbReference type="ARBA" id="ARBA00022884"/>
    </source>
</evidence>
<dbReference type="Gene3D" id="1.10.3090.10">
    <property type="entry name" value="cca-adding enzyme, domain 2"/>
    <property type="match status" value="1"/>
</dbReference>
<accession>A0A918RJ91</accession>
<dbReference type="EC" id="2.7.7.19" evidence="7"/>
<dbReference type="GO" id="GO:0005524">
    <property type="term" value="F:ATP binding"/>
    <property type="evidence" value="ECO:0007669"/>
    <property type="project" value="UniProtKB-UniRule"/>
</dbReference>
<dbReference type="NCBIfam" id="TIGR01942">
    <property type="entry name" value="pcnB"/>
    <property type="match status" value="1"/>
</dbReference>
<evidence type="ECO:0000256" key="4">
    <source>
        <dbReference type="ARBA" id="ARBA00022840"/>
    </source>
</evidence>
<evidence type="ECO:0000259" key="11">
    <source>
        <dbReference type="Pfam" id="PF12626"/>
    </source>
</evidence>
<comment type="catalytic activity">
    <reaction evidence="7">
        <text>RNA(n) + ATP = RNA(n)-3'-adenine ribonucleotide + diphosphate</text>
        <dbReference type="Rhea" id="RHEA:11332"/>
        <dbReference type="Rhea" id="RHEA-COMP:14527"/>
        <dbReference type="Rhea" id="RHEA-COMP:17347"/>
        <dbReference type="ChEBI" id="CHEBI:30616"/>
        <dbReference type="ChEBI" id="CHEBI:33019"/>
        <dbReference type="ChEBI" id="CHEBI:140395"/>
        <dbReference type="ChEBI" id="CHEBI:173115"/>
        <dbReference type="EC" id="2.7.7.19"/>
    </reaction>
</comment>
<evidence type="ECO:0000256" key="6">
    <source>
        <dbReference type="ARBA" id="ARBA00023163"/>
    </source>
</evidence>
<dbReference type="Gene3D" id="3.30.460.10">
    <property type="entry name" value="Beta Polymerase, domain 2"/>
    <property type="match status" value="1"/>
</dbReference>
<name>A0A918RJ91_9GAMM</name>
<feature type="compositionally biased region" description="Polar residues" evidence="9">
    <location>
        <begin position="411"/>
        <end position="429"/>
    </location>
</feature>
<evidence type="ECO:0000256" key="2">
    <source>
        <dbReference type="ARBA" id="ARBA00022679"/>
    </source>
</evidence>
<protein>
    <recommendedName>
        <fullName evidence="7">Poly(A) polymerase I</fullName>
        <shortName evidence="7">PAP I</shortName>
        <ecNumber evidence="7">2.7.7.19</ecNumber>
    </recommendedName>
</protein>
<comment type="caution">
    <text evidence="13">The sequence shown here is derived from an EMBL/GenBank/DDBJ whole genome shotgun (WGS) entry which is preliminary data.</text>
</comment>
<feature type="domain" description="Poly A polymerase head" evidence="10">
    <location>
        <begin position="31"/>
        <end position="163"/>
    </location>
</feature>
<dbReference type="GO" id="GO:0043633">
    <property type="term" value="P:polyadenylation-dependent RNA catabolic process"/>
    <property type="evidence" value="ECO:0007669"/>
    <property type="project" value="InterPro"/>
</dbReference>
<reference evidence="13" key="1">
    <citation type="journal article" date="2014" name="Int. J. Syst. Evol. Microbiol.">
        <title>Complete genome sequence of Corynebacterium casei LMG S-19264T (=DSM 44701T), isolated from a smear-ripened cheese.</title>
        <authorList>
            <consortium name="US DOE Joint Genome Institute (JGI-PGF)"/>
            <person name="Walter F."/>
            <person name="Albersmeier A."/>
            <person name="Kalinowski J."/>
            <person name="Ruckert C."/>
        </authorList>
    </citation>
    <scope>NUCLEOTIDE SEQUENCE</scope>
    <source>
        <strain evidence="13">KCTC 12711</strain>
    </source>
</reference>
<keyword evidence="14" id="KW-1185">Reference proteome</keyword>
<evidence type="ECO:0000256" key="1">
    <source>
        <dbReference type="ARBA" id="ARBA00022664"/>
    </source>
</evidence>
<comment type="function">
    <text evidence="7">Adds poly(A) tail to the 3' end of many RNAs, which usually targets these RNAs for decay. Plays a significant role in the global control of gene expression, through influencing the rate of transcript degradation, and in the general RNA quality control.</text>
</comment>
<keyword evidence="4 7" id="KW-0067">ATP-binding</keyword>
<dbReference type="HAMAP" id="MF_00957">
    <property type="entry name" value="PolyA_pol"/>
    <property type="match status" value="1"/>
</dbReference>
<gene>
    <name evidence="7" type="primary">pcnB</name>
    <name evidence="13" type="ORF">GCM10008090_04630</name>
</gene>
<dbReference type="Pfam" id="PF12626">
    <property type="entry name" value="PolyA_pol_arg_C"/>
    <property type="match status" value="1"/>
</dbReference>
<dbReference type="SUPFAM" id="SSF81891">
    <property type="entry name" value="Poly A polymerase C-terminal region-like"/>
    <property type="match status" value="1"/>
</dbReference>
<dbReference type="PANTHER" id="PTHR43051">
    <property type="entry name" value="POLYNUCLEOTIDE ADENYLYLTRANSFERASE FAMILY PROTEIN"/>
    <property type="match status" value="1"/>
</dbReference>
<dbReference type="CDD" id="cd05398">
    <property type="entry name" value="NT_ClassII-CCAase"/>
    <property type="match status" value="1"/>
</dbReference>
<evidence type="ECO:0000259" key="10">
    <source>
        <dbReference type="Pfam" id="PF01743"/>
    </source>
</evidence>
<reference evidence="13" key="2">
    <citation type="submission" date="2020-09" db="EMBL/GenBank/DDBJ databases">
        <authorList>
            <person name="Sun Q."/>
            <person name="Kim S."/>
        </authorList>
    </citation>
    <scope>NUCLEOTIDE SEQUENCE</scope>
    <source>
        <strain evidence="13">KCTC 12711</strain>
    </source>
</reference>
<feature type="region of interest" description="Disordered" evidence="9">
    <location>
        <begin position="410"/>
        <end position="429"/>
    </location>
</feature>
<dbReference type="Pfam" id="PF01743">
    <property type="entry name" value="PolyA_pol"/>
    <property type="match status" value="1"/>
</dbReference>
<dbReference type="InterPro" id="IPR043519">
    <property type="entry name" value="NT_sf"/>
</dbReference>
<dbReference type="GO" id="GO:0006397">
    <property type="term" value="P:mRNA processing"/>
    <property type="evidence" value="ECO:0007669"/>
    <property type="project" value="UniProtKB-KW"/>
</dbReference>
<feature type="compositionally biased region" description="Basic residues" evidence="9">
    <location>
        <begin position="544"/>
        <end position="555"/>
    </location>
</feature>
<dbReference type="InterPro" id="IPR052191">
    <property type="entry name" value="tRNA_ntf/polyA_polymerase_I"/>
</dbReference>
<keyword evidence="3 7" id="KW-0547">Nucleotide-binding</keyword>
<dbReference type="SUPFAM" id="SSF81301">
    <property type="entry name" value="Nucleotidyltransferase"/>
    <property type="match status" value="1"/>
</dbReference>
<keyword evidence="1 7" id="KW-0507">mRNA processing</keyword>
<evidence type="ECO:0000259" key="12">
    <source>
        <dbReference type="Pfam" id="PF12627"/>
    </source>
</evidence>